<keyword evidence="1" id="KW-1133">Transmembrane helix</keyword>
<geneLocation type="plasmid" evidence="2 3">
    <name>unnamed</name>
</geneLocation>
<evidence type="ECO:0000313" key="2">
    <source>
        <dbReference type="EMBL" id="UYC82741.1"/>
    </source>
</evidence>
<dbReference type="KEGG" id="cpoi:OE229_17555"/>
<organism evidence="2 3">
    <name type="scientific">Curtobacterium poinsettiae</name>
    <dbReference type="NCBI Taxonomy" id="159612"/>
    <lineage>
        <taxon>Bacteria</taxon>
        <taxon>Bacillati</taxon>
        <taxon>Actinomycetota</taxon>
        <taxon>Actinomycetes</taxon>
        <taxon>Micrococcales</taxon>
        <taxon>Microbacteriaceae</taxon>
        <taxon>Curtobacterium</taxon>
    </lineage>
</organism>
<gene>
    <name evidence="2" type="ORF">OE229_17555</name>
</gene>
<keyword evidence="1" id="KW-0812">Transmembrane</keyword>
<protein>
    <submittedName>
        <fullName evidence="2">DUF4190 domain-containing protein</fullName>
    </submittedName>
</protein>
<name>A0A9Q9PAG5_9MICO</name>
<keyword evidence="1" id="KW-0472">Membrane</keyword>
<dbReference type="RefSeq" id="WP_214585405.1">
    <property type="nucleotide sequence ID" value="NZ_CP104936.1"/>
</dbReference>
<dbReference type="AlphaFoldDB" id="A0A9Q9PAG5"/>
<sequence>MTNYAPSQRAPQQPTYLRRRGTTLSRWSVFLGIQSILFGLIIPIPVLAIVFGIVGLARGTDVPGRATAGIVLGWSCLTFWGGFIALCVWWWATSRI</sequence>
<feature type="transmembrane region" description="Helical" evidence="1">
    <location>
        <begin position="27"/>
        <end position="54"/>
    </location>
</feature>
<dbReference type="EMBL" id="CP106880">
    <property type="protein sequence ID" value="UYC82741.1"/>
    <property type="molecule type" value="Genomic_DNA"/>
</dbReference>
<evidence type="ECO:0000313" key="3">
    <source>
        <dbReference type="Proteomes" id="UP001062223"/>
    </source>
</evidence>
<reference evidence="2" key="1">
    <citation type="submission" date="2022-09" db="EMBL/GenBank/DDBJ databases">
        <title>Taxonomy of Curtobacterium flaccumfaciens.</title>
        <authorList>
            <person name="Osdaghi E."/>
            <person name="Taghavi S.M."/>
            <person name="Hamidizade M."/>
            <person name="Abachi H."/>
            <person name="Fazliarab A."/>
            <person name="Baeyen S."/>
            <person name="Portier P."/>
            <person name="Van Vaerenbergh J."/>
            <person name="Jacques M.-A."/>
        </authorList>
    </citation>
    <scope>NUCLEOTIDE SEQUENCE</scope>
    <source>
        <strain evidence="2">AGQB46</strain>
        <plasmid evidence="2">unnamed</plasmid>
    </source>
</reference>
<keyword evidence="2" id="KW-0614">Plasmid</keyword>
<accession>A0A9Q9PAG5</accession>
<proteinExistence type="predicted"/>
<dbReference type="Proteomes" id="UP001062223">
    <property type="component" value="Plasmid unnamed"/>
</dbReference>
<dbReference type="GeneID" id="99625321"/>
<feature type="transmembrane region" description="Helical" evidence="1">
    <location>
        <begin position="66"/>
        <end position="92"/>
    </location>
</feature>
<evidence type="ECO:0000256" key="1">
    <source>
        <dbReference type="SAM" id="Phobius"/>
    </source>
</evidence>